<dbReference type="EMBL" id="CP098809">
    <property type="protein sequence ID" value="USJ28359.1"/>
    <property type="molecule type" value="Genomic_DNA"/>
</dbReference>
<gene>
    <name evidence="1" type="ORF">NE863_34785</name>
</gene>
<dbReference type="RefSeq" id="WP_252161446.1">
    <property type="nucleotide sequence ID" value="NZ_CP098809.1"/>
</dbReference>
<organism evidence="1 2">
    <name type="scientific">Ensifer adhaerens</name>
    <name type="common">Sinorhizobium morelense</name>
    <dbReference type="NCBI Taxonomy" id="106592"/>
    <lineage>
        <taxon>Bacteria</taxon>
        <taxon>Pseudomonadati</taxon>
        <taxon>Pseudomonadota</taxon>
        <taxon>Alphaproteobacteria</taxon>
        <taxon>Hyphomicrobiales</taxon>
        <taxon>Rhizobiaceae</taxon>
        <taxon>Sinorhizobium/Ensifer group</taxon>
        <taxon>Ensifer</taxon>
    </lineage>
</organism>
<proteinExistence type="predicted"/>
<protein>
    <submittedName>
        <fullName evidence="1">Uncharacterized protein</fullName>
    </submittedName>
</protein>
<dbReference type="Proteomes" id="UP001055460">
    <property type="component" value="Plasmid pB"/>
</dbReference>
<keyword evidence="1" id="KW-0614">Plasmid</keyword>
<name>A0A9Q9DE65_ENSAD</name>
<sequence>MLFVPEDRQSEERAVLRQVCAGPKAEPYETARLHRGGRSVDVLPQCHSNP</sequence>
<evidence type="ECO:0000313" key="1">
    <source>
        <dbReference type="EMBL" id="USJ28359.1"/>
    </source>
</evidence>
<dbReference type="AlphaFoldDB" id="A0A9Q9DE65"/>
<evidence type="ECO:0000313" key="2">
    <source>
        <dbReference type="Proteomes" id="UP001055460"/>
    </source>
</evidence>
<accession>A0A9Q9DE65</accession>
<reference evidence="1" key="1">
    <citation type="submission" date="2022-06" db="EMBL/GenBank/DDBJ databases">
        <title>Physiological and biochemical characterization and genomic elucidation of a strain of the genus Ensifer adhaerens M8 that combines arsenic oxidation and chromium reduction.</title>
        <authorList>
            <person name="Li X."/>
            <person name="Yu c."/>
        </authorList>
    </citation>
    <scope>NUCLEOTIDE SEQUENCE</scope>
    <source>
        <strain evidence="1">M8</strain>
        <plasmid evidence="1">pB</plasmid>
    </source>
</reference>
<geneLocation type="plasmid" evidence="1 2">
    <name>pB</name>
</geneLocation>